<dbReference type="GO" id="GO:0043066">
    <property type="term" value="P:negative regulation of apoptotic process"/>
    <property type="evidence" value="ECO:0007669"/>
    <property type="project" value="TreeGrafter"/>
</dbReference>
<dbReference type="AlphaFoldDB" id="A0A7R9A5G9"/>
<dbReference type="GO" id="GO:0005737">
    <property type="term" value="C:cytoplasm"/>
    <property type="evidence" value="ECO:0007669"/>
    <property type="project" value="TreeGrafter"/>
</dbReference>
<dbReference type="PROSITE" id="PS01282">
    <property type="entry name" value="BIR_REPEAT_1"/>
    <property type="match status" value="1"/>
</dbReference>
<evidence type="ECO:0000313" key="2">
    <source>
        <dbReference type="Proteomes" id="UP000677054"/>
    </source>
</evidence>
<dbReference type="GO" id="GO:0005634">
    <property type="term" value="C:nucleus"/>
    <property type="evidence" value="ECO:0007669"/>
    <property type="project" value="TreeGrafter"/>
</dbReference>
<dbReference type="InterPro" id="IPR050784">
    <property type="entry name" value="IAP"/>
</dbReference>
<dbReference type="SMART" id="SM00238">
    <property type="entry name" value="BIR"/>
    <property type="match status" value="1"/>
</dbReference>
<dbReference type="Proteomes" id="UP000677054">
    <property type="component" value="Unassembled WGS sequence"/>
</dbReference>
<reference evidence="1" key="1">
    <citation type="submission" date="2020-11" db="EMBL/GenBank/DDBJ databases">
        <authorList>
            <person name="Tran Van P."/>
        </authorList>
    </citation>
    <scope>NUCLEOTIDE SEQUENCE</scope>
</reference>
<proteinExistence type="predicted"/>
<dbReference type="GO" id="GO:0043027">
    <property type="term" value="F:cysteine-type endopeptidase inhibitor activity involved in apoptotic process"/>
    <property type="evidence" value="ECO:0007669"/>
    <property type="project" value="TreeGrafter"/>
</dbReference>
<dbReference type="PROSITE" id="PS50143">
    <property type="entry name" value="BIR_REPEAT_2"/>
    <property type="match status" value="1"/>
</dbReference>
<dbReference type="GO" id="GO:0051726">
    <property type="term" value="P:regulation of cell cycle"/>
    <property type="evidence" value="ECO:0007669"/>
    <property type="project" value="TreeGrafter"/>
</dbReference>
<dbReference type="EMBL" id="LR900076">
    <property type="protein sequence ID" value="CAD7244090.1"/>
    <property type="molecule type" value="Genomic_DNA"/>
</dbReference>
<dbReference type="SUPFAM" id="SSF57924">
    <property type="entry name" value="Inhibitor of apoptosis (IAP) repeat"/>
    <property type="match status" value="1"/>
</dbReference>
<accession>A0A7R9A5G9</accession>
<dbReference type="Gene3D" id="1.10.1170.10">
    <property type="entry name" value="Inhibitor Of Apoptosis Protein (2mihbC-IAP-1), Chain A"/>
    <property type="match status" value="1"/>
</dbReference>
<keyword evidence="2" id="KW-1185">Reference proteome</keyword>
<dbReference type="GO" id="GO:0061630">
    <property type="term" value="F:ubiquitin protein ligase activity"/>
    <property type="evidence" value="ECO:0007669"/>
    <property type="project" value="TreeGrafter"/>
</dbReference>
<evidence type="ECO:0000313" key="1">
    <source>
        <dbReference type="EMBL" id="CAD7244090.1"/>
    </source>
</evidence>
<dbReference type="CDD" id="cd00022">
    <property type="entry name" value="BIR"/>
    <property type="match status" value="1"/>
</dbReference>
<protein>
    <submittedName>
        <fullName evidence="1">Uncharacterized protein</fullName>
    </submittedName>
</protein>
<dbReference type="EMBL" id="CAJPEV010000559">
    <property type="protein sequence ID" value="CAG0886460.1"/>
    <property type="molecule type" value="Genomic_DNA"/>
</dbReference>
<dbReference type="GO" id="GO:0031398">
    <property type="term" value="P:positive regulation of protein ubiquitination"/>
    <property type="evidence" value="ECO:0007669"/>
    <property type="project" value="TreeGrafter"/>
</dbReference>
<organism evidence="1">
    <name type="scientific">Darwinula stevensoni</name>
    <dbReference type="NCBI Taxonomy" id="69355"/>
    <lineage>
        <taxon>Eukaryota</taxon>
        <taxon>Metazoa</taxon>
        <taxon>Ecdysozoa</taxon>
        <taxon>Arthropoda</taxon>
        <taxon>Crustacea</taxon>
        <taxon>Oligostraca</taxon>
        <taxon>Ostracoda</taxon>
        <taxon>Podocopa</taxon>
        <taxon>Podocopida</taxon>
        <taxon>Darwinulocopina</taxon>
        <taxon>Darwinuloidea</taxon>
        <taxon>Darwinulidae</taxon>
        <taxon>Darwinula</taxon>
    </lineage>
</organism>
<dbReference type="PANTHER" id="PTHR10044">
    <property type="entry name" value="INHIBITOR OF APOPTOSIS"/>
    <property type="match status" value="1"/>
</dbReference>
<sequence>MALREVGAEGIDGTDEVLFPEFVTEAARRRTFRTWLKSSPIKPQDLVDAGFFYTGRSDRVRCFHCGEGLRAWEPGEDPWTEHARWSPQCGHVIRMKGEEFVAQVQRGFLTGVDELPSRVHEGRDQTDSAIHEEQELSGLLAQLWPTSGTVDDPENSCSQRKNDEFDKFGEFVAAQLRAMPVERALLAQIEVQEVLQRVRLTRGHVPLARTDPRPFP</sequence>
<dbReference type="InterPro" id="IPR001370">
    <property type="entry name" value="BIR_rpt"/>
</dbReference>
<gene>
    <name evidence="1" type="ORF">DSTB1V02_LOCUS3994</name>
</gene>
<dbReference type="PANTHER" id="PTHR10044:SF139">
    <property type="entry name" value="DEATH-ASSOCIATED INHIBITOR OF APOPTOSIS 2"/>
    <property type="match status" value="1"/>
</dbReference>
<dbReference type="OrthoDB" id="6381071at2759"/>
<dbReference type="Pfam" id="PF00653">
    <property type="entry name" value="BIR"/>
    <property type="match status" value="1"/>
</dbReference>
<name>A0A7R9A5G9_9CRUS</name>